<dbReference type="Gramene" id="rna42847">
    <property type="protein sequence ID" value="RHN48160.1"/>
    <property type="gene ID" value="gene42847"/>
</dbReference>
<evidence type="ECO:0008006" key="3">
    <source>
        <dbReference type="Google" id="ProtNLM"/>
    </source>
</evidence>
<protein>
    <recommendedName>
        <fullName evidence="3">Transmembrane protein</fullName>
    </recommendedName>
</protein>
<evidence type="ECO:0000313" key="2">
    <source>
        <dbReference type="EMBL" id="RHN48160.1"/>
    </source>
</evidence>
<name>A0A396H4I1_MEDTR</name>
<gene>
    <name evidence="2" type="ORF">MtrunA17_Chr7g0260791</name>
</gene>
<accession>A0A396H4I1</accession>
<dbReference type="EMBL" id="PSQE01000007">
    <property type="protein sequence ID" value="RHN48160.1"/>
    <property type="molecule type" value="Genomic_DNA"/>
</dbReference>
<dbReference type="PANTHER" id="PTHR31153:SF19">
    <property type="entry name" value="P-LOOP NUCLEOSIDE TRIPHOSPHATE HYDROLASE SUPERFAMILY PROTEIN"/>
    <property type="match status" value="1"/>
</dbReference>
<keyword evidence="1" id="KW-1133">Transmembrane helix</keyword>
<evidence type="ECO:0000256" key="1">
    <source>
        <dbReference type="SAM" id="Phobius"/>
    </source>
</evidence>
<keyword evidence="1" id="KW-0472">Membrane</keyword>
<organism evidence="2">
    <name type="scientific">Medicago truncatula</name>
    <name type="common">Barrel medic</name>
    <name type="synonym">Medicago tribuloides</name>
    <dbReference type="NCBI Taxonomy" id="3880"/>
    <lineage>
        <taxon>Eukaryota</taxon>
        <taxon>Viridiplantae</taxon>
        <taxon>Streptophyta</taxon>
        <taxon>Embryophyta</taxon>
        <taxon>Tracheophyta</taxon>
        <taxon>Spermatophyta</taxon>
        <taxon>Magnoliopsida</taxon>
        <taxon>eudicotyledons</taxon>
        <taxon>Gunneridae</taxon>
        <taxon>Pentapetalae</taxon>
        <taxon>rosids</taxon>
        <taxon>fabids</taxon>
        <taxon>Fabales</taxon>
        <taxon>Fabaceae</taxon>
        <taxon>Papilionoideae</taxon>
        <taxon>50 kb inversion clade</taxon>
        <taxon>NPAAA clade</taxon>
        <taxon>Hologalegina</taxon>
        <taxon>IRL clade</taxon>
        <taxon>Trifolieae</taxon>
        <taxon>Medicago</taxon>
    </lineage>
</organism>
<dbReference type="Proteomes" id="UP000265566">
    <property type="component" value="Chromosome 7"/>
</dbReference>
<dbReference type="PANTHER" id="PTHR31153">
    <property type="entry name" value="CALMODULIN CALCIUM-DEPENDENT NAD KINASE"/>
    <property type="match status" value="1"/>
</dbReference>
<dbReference type="InterPro" id="IPR044802">
    <property type="entry name" value="NADKc-like"/>
</dbReference>
<sequence length="198" mass="23322">MYMMIYIPHITQCCCSDSYDMKPSFRQIVVVSSIGLILVILLHYRLKQIRDQKIIPRLRLSRTGHTPKLERFSHYVARQMGFKDRRICPDLCRLASEYISKCEGFEDDIYAYFENEPDCDSLYVKLVEEFERCILSYFGFHWNHCDILISQVLSSEIAEPKKKLKHIVMAATRCVFLLLYGSQRTYQELNMSPSYTSS</sequence>
<keyword evidence="1" id="KW-0812">Transmembrane</keyword>
<dbReference type="AlphaFoldDB" id="A0A396H4I1"/>
<comment type="caution">
    <text evidence="2">The sequence shown here is derived from an EMBL/GenBank/DDBJ whole genome shotgun (WGS) entry which is preliminary data.</text>
</comment>
<reference evidence="2" key="1">
    <citation type="journal article" date="2018" name="Nat. Plants">
        <title>Whole-genome landscape of Medicago truncatula symbiotic genes.</title>
        <authorList>
            <person name="Pecrix Y."/>
            <person name="Gamas P."/>
            <person name="Carrere S."/>
        </authorList>
    </citation>
    <scope>NUCLEOTIDE SEQUENCE</scope>
    <source>
        <tissue evidence="2">Leaves</tissue>
    </source>
</reference>
<proteinExistence type="predicted"/>
<feature type="transmembrane region" description="Helical" evidence="1">
    <location>
        <begin position="25"/>
        <end position="44"/>
    </location>
</feature>